<accession>A0A371CJ61</accession>
<organism evidence="2 3">
    <name type="scientific">Lentinus brumalis</name>
    <dbReference type="NCBI Taxonomy" id="2498619"/>
    <lineage>
        <taxon>Eukaryota</taxon>
        <taxon>Fungi</taxon>
        <taxon>Dikarya</taxon>
        <taxon>Basidiomycota</taxon>
        <taxon>Agaricomycotina</taxon>
        <taxon>Agaricomycetes</taxon>
        <taxon>Polyporales</taxon>
        <taxon>Polyporaceae</taxon>
        <taxon>Lentinus</taxon>
    </lineage>
</organism>
<dbReference type="EMBL" id="KZ857564">
    <property type="protein sequence ID" value="RDX40325.1"/>
    <property type="molecule type" value="Genomic_DNA"/>
</dbReference>
<protein>
    <submittedName>
        <fullName evidence="2">Uncharacterized protein</fullName>
    </submittedName>
</protein>
<evidence type="ECO:0000313" key="3">
    <source>
        <dbReference type="Proteomes" id="UP000256964"/>
    </source>
</evidence>
<proteinExistence type="predicted"/>
<reference evidence="2 3" key="1">
    <citation type="journal article" date="2018" name="Biotechnol. Biofuels">
        <title>Integrative visual omics of the white-rot fungus Polyporus brumalis exposes the biotechnological potential of its oxidative enzymes for delignifying raw plant biomass.</title>
        <authorList>
            <person name="Miyauchi S."/>
            <person name="Rancon A."/>
            <person name="Drula E."/>
            <person name="Hage H."/>
            <person name="Chaduli D."/>
            <person name="Favel A."/>
            <person name="Grisel S."/>
            <person name="Henrissat B."/>
            <person name="Herpoel-Gimbert I."/>
            <person name="Ruiz-Duenas F.J."/>
            <person name="Chevret D."/>
            <person name="Hainaut M."/>
            <person name="Lin J."/>
            <person name="Wang M."/>
            <person name="Pangilinan J."/>
            <person name="Lipzen A."/>
            <person name="Lesage-Meessen L."/>
            <person name="Navarro D."/>
            <person name="Riley R."/>
            <person name="Grigoriev I.V."/>
            <person name="Zhou S."/>
            <person name="Raouche S."/>
            <person name="Rosso M.N."/>
        </authorList>
    </citation>
    <scope>NUCLEOTIDE SEQUENCE [LARGE SCALE GENOMIC DNA]</scope>
    <source>
        <strain evidence="2 3">BRFM 1820</strain>
    </source>
</reference>
<feature type="region of interest" description="Disordered" evidence="1">
    <location>
        <begin position="179"/>
        <end position="210"/>
    </location>
</feature>
<sequence length="210" mass="23314">MSPTTGATTSLAELQAMRAAQDVQNSATPGRECLIYFEVRRSDSPKHLDDTLGTGCLTLLETVSMLELQQRLVLEVNSRWVRTYSMPLLWDSETALRVPINVSLTQQSLSLTIKEWFVQHSTPALRDTFIVLRKNVQQGNKGTKKRKVSTPGQAVVAFPLELFVHIDTYLNRTKDTRLTQETAARAGSKRKTSGTSVAQEGGAEPAEKRP</sequence>
<dbReference type="Proteomes" id="UP000256964">
    <property type="component" value="Unassembled WGS sequence"/>
</dbReference>
<evidence type="ECO:0000313" key="2">
    <source>
        <dbReference type="EMBL" id="RDX40325.1"/>
    </source>
</evidence>
<name>A0A371CJ61_9APHY</name>
<gene>
    <name evidence="2" type="ORF">OH76DRAFT_1490371</name>
</gene>
<keyword evidence="3" id="KW-1185">Reference proteome</keyword>
<dbReference type="AlphaFoldDB" id="A0A371CJ61"/>
<dbReference type="OrthoDB" id="3054978at2759"/>
<evidence type="ECO:0000256" key="1">
    <source>
        <dbReference type="SAM" id="MobiDB-lite"/>
    </source>
</evidence>